<organism evidence="1 2">
    <name type="scientific">Phyllobacterium leguminum</name>
    <dbReference type="NCBI Taxonomy" id="314237"/>
    <lineage>
        <taxon>Bacteria</taxon>
        <taxon>Pseudomonadati</taxon>
        <taxon>Pseudomonadota</taxon>
        <taxon>Alphaproteobacteria</taxon>
        <taxon>Hyphomicrobiales</taxon>
        <taxon>Phyllobacteriaceae</taxon>
        <taxon>Phyllobacterium</taxon>
    </lineage>
</organism>
<evidence type="ECO:0008006" key="3">
    <source>
        <dbReference type="Google" id="ProtNLM"/>
    </source>
</evidence>
<dbReference type="Gene3D" id="3.30.930.10">
    <property type="entry name" value="Bira Bifunctional Protein, Domain 2"/>
    <property type="match status" value="1"/>
</dbReference>
<dbReference type="EMBL" id="QJTF01000041">
    <property type="protein sequence ID" value="PYE85134.1"/>
    <property type="molecule type" value="Genomic_DNA"/>
</dbReference>
<dbReference type="RefSeq" id="WP_110754779.1">
    <property type="nucleotide sequence ID" value="NZ_QJTF01000041.1"/>
</dbReference>
<proteinExistence type="predicted"/>
<protein>
    <recommendedName>
        <fullName evidence="3">Aminoacyl-transfer RNA synthetases class-II family profile domain-containing protein</fullName>
    </recommendedName>
</protein>
<comment type="caution">
    <text evidence="1">The sequence shown here is derived from an EMBL/GenBank/DDBJ whole genome shotgun (WGS) entry which is preliminary data.</text>
</comment>
<evidence type="ECO:0000313" key="2">
    <source>
        <dbReference type="Proteomes" id="UP000247454"/>
    </source>
</evidence>
<evidence type="ECO:0000313" key="1">
    <source>
        <dbReference type="EMBL" id="PYE85134.1"/>
    </source>
</evidence>
<sequence>MNIIDTAEFVLDLSRAIDSELAADIEKQSVYVSEDLISLRVVEEQTKVRVTHKASGNGDKVRDKTTRFLDAMLQRFRRIEPTVHFQRQRSPIKQLERKVFQQLVERHWAFQHSVGVVSLSGPALELLNAVDETFSREYRRRFSAVPRAYPAMIKASVLARCGYFEMHPNALSFVSHLINDFDEIEAFRQVNSASHKLQMTHSGAFAPIHHCLNPAACFPCYENLEDQTIDSDGLVLTWKGRVFRYESGNTVGLDRLGEFNVRELVFIGTDEFVRKGRSDAMDLTVAMIDEWDLCGRIETATDPFFATVYAAKTFWQEAMDVKYEVCLEVEPKDEGTPRSIAAGSMNLHGAFFGDRFNIRDHLGEPAYTGCVGWGLERWVLAIFSQHGLDIAKWPQALRAQIS</sequence>
<dbReference type="OrthoDB" id="583154at2"/>
<gene>
    <name evidence="1" type="ORF">C7477_1414</name>
</gene>
<reference evidence="1 2" key="1">
    <citation type="submission" date="2018-06" db="EMBL/GenBank/DDBJ databases">
        <title>Genomic Encyclopedia of Type Strains, Phase III (KMG-III): the genomes of soil and plant-associated and newly described type strains.</title>
        <authorList>
            <person name="Whitman W."/>
        </authorList>
    </citation>
    <scope>NUCLEOTIDE SEQUENCE [LARGE SCALE GENOMIC DNA]</scope>
    <source>
        <strain evidence="1 2">ORS 1419</strain>
    </source>
</reference>
<dbReference type="Proteomes" id="UP000247454">
    <property type="component" value="Unassembled WGS sequence"/>
</dbReference>
<name>A0A318T4B9_9HYPH</name>
<dbReference type="SUPFAM" id="SSF55681">
    <property type="entry name" value="Class II aaRS and biotin synthetases"/>
    <property type="match status" value="1"/>
</dbReference>
<dbReference type="InterPro" id="IPR045864">
    <property type="entry name" value="aa-tRNA-synth_II/BPL/LPL"/>
</dbReference>
<accession>A0A318T4B9</accession>
<dbReference type="AlphaFoldDB" id="A0A318T4B9"/>
<keyword evidence="2" id="KW-1185">Reference proteome</keyword>